<evidence type="ECO:0000256" key="1">
    <source>
        <dbReference type="SAM" id="SignalP"/>
    </source>
</evidence>
<evidence type="ECO:0000313" key="2">
    <source>
        <dbReference type="EMBL" id="MBE9118688.1"/>
    </source>
</evidence>
<gene>
    <name evidence="2" type="ORF">IQ249_22625</name>
</gene>
<feature type="chain" id="PRO_5035287918" evidence="1">
    <location>
        <begin position="24"/>
        <end position="175"/>
    </location>
</feature>
<accession>A0A8J7E090</accession>
<keyword evidence="1" id="KW-0732">Signal</keyword>
<comment type="caution">
    <text evidence="2">The sequence shown here is derived from an EMBL/GenBank/DDBJ whole genome shotgun (WGS) entry which is preliminary data.</text>
</comment>
<sequence>MRKILSVLGTLPILLATISPVVAQPRGWNETIDIDDYGLPPSAIALKKIDCVVTVFHPNTNRPLYTYWIKGVAGFDGNRPVYGFLNDLYLAIANENQGRILPFSQIAPTVDRYTDRVKSKFQFEPDQAFSLTTSQHGLYVALGRNANNQLIAQIYHQLSPTYGIRSASNLCYVWD</sequence>
<dbReference type="AlphaFoldDB" id="A0A8J7E090"/>
<dbReference type="Proteomes" id="UP000654482">
    <property type="component" value="Unassembled WGS sequence"/>
</dbReference>
<name>A0A8J7E090_9CYAN</name>
<proteinExistence type="predicted"/>
<protein>
    <submittedName>
        <fullName evidence="2">Uncharacterized protein</fullName>
    </submittedName>
</protein>
<feature type="signal peptide" evidence="1">
    <location>
        <begin position="1"/>
        <end position="23"/>
    </location>
</feature>
<keyword evidence="3" id="KW-1185">Reference proteome</keyword>
<reference evidence="2" key="1">
    <citation type="submission" date="2020-10" db="EMBL/GenBank/DDBJ databases">
        <authorList>
            <person name="Castelo-Branco R."/>
            <person name="Eusebio N."/>
            <person name="Adriana R."/>
            <person name="Vieira A."/>
            <person name="Brugerolle De Fraissinette N."/>
            <person name="Rezende De Castro R."/>
            <person name="Schneider M.P."/>
            <person name="Vasconcelos V."/>
            <person name="Leao P.N."/>
        </authorList>
    </citation>
    <scope>NUCLEOTIDE SEQUENCE</scope>
    <source>
        <strain evidence="2">LEGE 07157</strain>
    </source>
</reference>
<dbReference type="EMBL" id="JADEWZ010000056">
    <property type="protein sequence ID" value="MBE9118688.1"/>
    <property type="molecule type" value="Genomic_DNA"/>
</dbReference>
<dbReference type="RefSeq" id="WP_194031775.1">
    <property type="nucleotide sequence ID" value="NZ_JADEWZ010000056.1"/>
</dbReference>
<evidence type="ECO:0000313" key="3">
    <source>
        <dbReference type="Proteomes" id="UP000654482"/>
    </source>
</evidence>
<organism evidence="2 3">
    <name type="scientific">Lusitaniella coriacea LEGE 07157</name>
    <dbReference type="NCBI Taxonomy" id="945747"/>
    <lineage>
        <taxon>Bacteria</taxon>
        <taxon>Bacillati</taxon>
        <taxon>Cyanobacteriota</taxon>
        <taxon>Cyanophyceae</taxon>
        <taxon>Spirulinales</taxon>
        <taxon>Lusitaniellaceae</taxon>
        <taxon>Lusitaniella</taxon>
    </lineage>
</organism>